<organism evidence="5 6">
    <name type="scientific">Grylomicrobium aquisgranensis</name>
    <dbReference type="NCBI Taxonomy" id="2926318"/>
    <lineage>
        <taxon>Bacteria</taxon>
        <taxon>Bacillati</taxon>
        <taxon>Bacillota</taxon>
        <taxon>Erysipelotrichia</taxon>
        <taxon>Erysipelotrichales</taxon>
        <taxon>Erysipelotrichaceae</taxon>
        <taxon>Grylomicrobium</taxon>
    </lineage>
</organism>
<dbReference type="Gene3D" id="1.10.10.60">
    <property type="entry name" value="Homeodomain-like"/>
    <property type="match status" value="2"/>
</dbReference>
<evidence type="ECO:0000256" key="1">
    <source>
        <dbReference type="ARBA" id="ARBA00023015"/>
    </source>
</evidence>
<evidence type="ECO:0000313" key="5">
    <source>
        <dbReference type="EMBL" id="MDX8420011.1"/>
    </source>
</evidence>
<dbReference type="GO" id="GO:0043565">
    <property type="term" value="F:sequence-specific DNA binding"/>
    <property type="evidence" value="ECO:0007669"/>
    <property type="project" value="InterPro"/>
</dbReference>
<dbReference type="PRINTS" id="PR00032">
    <property type="entry name" value="HTHARAC"/>
</dbReference>
<dbReference type="InterPro" id="IPR018060">
    <property type="entry name" value="HTH_AraC"/>
</dbReference>
<name>A0AB35U5M9_9FIRM</name>
<keyword evidence="3" id="KW-0804">Transcription</keyword>
<accession>A0AB35U5M9</accession>
<sequence>MEKEYKIGSLPVSFLEETMEPGEVHKERAHWHDGVELIRVRKGHLHCHVNNSDFLLGPDEMCFINQDQVHRIYGAKKEESMLEKLIVNPQMLAWNQGMYEKLVVPVVSDGDFAHIQMDGRSSYAARIIALLDEIKETAMKQPDGYELEVAADVHLVFRSIYMIHEHLVQQPSDEYDLGLQRKMVRYIQEHYMDKISLEDIAGSAGISRTKCTSLFKVYTETTPVEYLNSYRLEEAARRLVNEHTPVAEIALACGFSQQSYFGRMFQKEYGMTPLAYRRSCTGDSCMRQ</sequence>
<dbReference type="InterPro" id="IPR014710">
    <property type="entry name" value="RmlC-like_jellyroll"/>
</dbReference>
<keyword evidence="2" id="KW-0238">DNA-binding</keyword>
<dbReference type="Gene3D" id="2.60.120.10">
    <property type="entry name" value="Jelly Rolls"/>
    <property type="match status" value="1"/>
</dbReference>
<evidence type="ECO:0000256" key="3">
    <source>
        <dbReference type="ARBA" id="ARBA00023163"/>
    </source>
</evidence>
<dbReference type="InterPro" id="IPR013096">
    <property type="entry name" value="Cupin_2"/>
</dbReference>
<gene>
    <name evidence="5" type="ORF">MOZ60_07870</name>
</gene>
<dbReference type="Pfam" id="PF07883">
    <property type="entry name" value="Cupin_2"/>
    <property type="match status" value="1"/>
</dbReference>
<dbReference type="SUPFAM" id="SSF51182">
    <property type="entry name" value="RmlC-like cupins"/>
    <property type="match status" value="1"/>
</dbReference>
<dbReference type="InterPro" id="IPR009057">
    <property type="entry name" value="Homeodomain-like_sf"/>
</dbReference>
<evidence type="ECO:0000313" key="6">
    <source>
        <dbReference type="Proteomes" id="UP001286174"/>
    </source>
</evidence>
<dbReference type="GO" id="GO:0003700">
    <property type="term" value="F:DNA-binding transcription factor activity"/>
    <property type="evidence" value="ECO:0007669"/>
    <property type="project" value="InterPro"/>
</dbReference>
<dbReference type="RefSeq" id="WP_370596255.1">
    <property type="nucleotide sequence ID" value="NZ_JALBUR010000019.1"/>
</dbReference>
<dbReference type="AlphaFoldDB" id="A0AB35U5M9"/>
<dbReference type="SMART" id="SM00342">
    <property type="entry name" value="HTH_ARAC"/>
    <property type="match status" value="1"/>
</dbReference>
<dbReference type="InterPro" id="IPR018062">
    <property type="entry name" value="HTH_AraC-typ_CS"/>
</dbReference>
<dbReference type="PROSITE" id="PS01124">
    <property type="entry name" value="HTH_ARAC_FAMILY_2"/>
    <property type="match status" value="1"/>
</dbReference>
<dbReference type="PROSITE" id="PS00041">
    <property type="entry name" value="HTH_ARAC_FAMILY_1"/>
    <property type="match status" value="1"/>
</dbReference>
<dbReference type="Proteomes" id="UP001286174">
    <property type="component" value="Unassembled WGS sequence"/>
</dbReference>
<dbReference type="InterPro" id="IPR020449">
    <property type="entry name" value="Tscrpt_reg_AraC-type_HTH"/>
</dbReference>
<comment type="caution">
    <text evidence="5">The sequence shown here is derived from an EMBL/GenBank/DDBJ whole genome shotgun (WGS) entry which is preliminary data.</text>
</comment>
<dbReference type="InterPro" id="IPR011051">
    <property type="entry name" value="RmlC_Cupin_sf"/>
</dbReference>
<proteinExistence type="predicted"/>
<dbReference type="Pfam" id="PF12833">
    <property type="entry name" value="HTH_18"/>
    <property type="match status" value="1"/>
</dbReference>
<dbReference type="PANTHER" id="PTHR43280:SF2">
    <property type="entry name" value="HTH-TYPE TRANSCRIPTIONAL REGULATOR EXSA"/>
    <property type="match status" value="1"/>
</dbReference>
<evidence type="ECO:0000259" key="4">
    <source>
        <dbReference type="PROSITE" id="PS01124"/>
    </source>
</evidence>
<keyword evidence="6" id="KW-1185">Reference proteome</keyword>
<feature type="domain" description="HTH araC/xylS-type" evidence="4">
    <location>
        <begin position="181"/>
        <end position="279"/>
    </location>
</feature>
<dbReference type="EMBL" id="JALBUR010000019">
    <property type="protein sequence ID" value="MDX8420011.1"/>
    <property type="molecule type" value="Genomic_DNA"/>
</dbReference>
<protein>
    <submittedName>
        <fullName evidence="5">AraC family transcriptional regulator</fullName>
    </submittedName>
</protein>
<dbReference type="PANTHER" id="PTHR43280">
    <property type="entry name" value="ARAC-FAMILY TRANSCRIPTIONAL REGULATOR"/>
    <property type="match status" value="1"/>
</dbReference>
<reference evidence="5 6" key="1">
    <citation type="submission" date="2022-03" db="EMBL/GenBank/DDBJ databases">
        <title>Novel taxa within the pig intestine.</title>
        <authorList>
            <person name="Wylensek D."/>
            <person name="Bishof K."/>
            <person name="Afrizal A."/>
            <person name="Clavel T."/>
        </authorList>
    </citation>
    <scope>NUCLEOTIDE SEQUENCE [LARGE SCALE GENOMIC DNA]</scope>
    <source>
        <strain evidence="5 6">CLA-KB-P133</strain>
    </source>
</reference>
<dbReference type="SUPFAM" id="SSF46689">
    <property type="entry name" value="Homeodomain-like"/>
    <property type="match status" value="2"/>
</dbReference>
<evidence type="ECO:0000256" key="2">
    <source>
        <dbReference type="ARBA" id="ARBA00023125"/>
    </source>
</evidence>
<keyword evidence="1" id="KW-0805">Transcription regulation</keyword>